<proteinExistence type="predicted"/>
<organism evidence="3">
    <name type="scientific">Perkinsus marinus (strain ATCC 50983 / TXsc)</name>
    <dbReference type="NCBI Taxonomy" id="423536"/>
    <lineage>
        <taxon>Eukaryota</taxon>
        <taxon>Sar</taxon>
        <taxon>Alveolata</taxon>
        <taxon>Perkinsozoa</taxon>
        <taxon>Perkinsea</taxon>
        <taxon>Perkinsida</taxon>
        <taxon>Perkinsidae</taxon>
        <taxon>Perkinsus</taxon>
    </lineage>
</organism>
<sequence length="142" mass="15898">MFNRLLQLILVGVALSHELDGSYVNKTVSGPFLNLMYTFSDNAQKVEITFSCGSGVRPTRATFPVLKRADTLYTIPTTIPGTSTPKPDWTAFVDIFEVKCSGYKPLNAADLWLITYDKKFDHSHVSLKSKLLKLVHRNPPSH</sequence>
<dbReference type="AlphaFoldDB" id="C5LF19"/>
<dbReference type="InParanoid" id="C5LF19"/>
<feature type="signal peptide" evidence="1">
    <location>
        <begin position="1"/>
        <end position="21"/>
    </location>
</feature>
<evidence type="ECO:0000256" key="1">
    <source>
        <dbReference type="SAM" id="SignalP"/>
    </source>
</evidence>
<gene>
    <name evidence="2" type="ORF">Pmar_PMAR013357</name>
</gene>
<keyword evidence="3" id="KW-1185">Reference proteome</keyword>
<dbReference type="Proteomes" id="UP000007800">
    <property type="component" value="Unassembled WGS sequence"/>
</dbReference>
<protein>
    <submittedName>
        <fullName evidence="2">Uncharacterized protein</fullName>
    </submittedName>
</protein>
<accession>C5LF19</accession>
<keyword evidence="1" id="KW-0732">Signal</keyword>
<feature type="chain" id="PRO_5002953070" evidence="1">
    <location>
        <begin position="22"/>
        <end position="142"/>
    </location>
</feature>
<name>C5LF19_PERM5</name>
<evidence type="ECO:0000313" key="2">
    <source>
        <dbReference type="EMBL" id="EER04657.1"/>
    </source>
</evidence>
<reference evidence="2 3" key="1">
    <citation type="submission" date="2008-07" db="EMBL/GenBank/DDBJ databases">
        <authorList>
            <person name="El-Sayed N."/>
            <person name="Caler E."/>
            <person name="Inman J."/>
            <person name="Amedeo P."/>
            <person name="Hass B."/>
            <person name="Wortman J."/>
        </authorList>
    </citation>
    <scope>NUCLEOTIDE SEQUENCE [LARGE SCALE GENOMIC DNA]</scope>
    <source>
        <strain evidence="3">ATCC 50983 / TXsc</strain>
    </source>
</reference>
<evidence type="ECO:0000313" key="3">
    <source>
        <dbReference type="Proteomes" id="UP000007800"/>
    </source>
</evidence>
<dbReference type="GeneID" id="9037788"/>
<dbReference type="EMBL" id="GG681406">
    <property type="protein sequence ID" value="EER04657.1"/>
    <property type="molecule type" value="Genomic_DNA"/>
</dbReference>
<dbReference type="RefSeq" id="XP_002772841.1">
    <property type="nucleotide sequence ID" value="XM_002772795.1"/>
</dbReference>